<feature type="signal peptide" evidence="4">
    <location>
        <begin position="1"/>
        <end position="32"/>
    </location>
</feature>
<feature type="chain" id="PRO_5016246122" description="chitinase" evidence="4">
    <location>
        <begin position="33"/>
        <end position="317"/>
    </location>
</feature>
<dbReference type="GO" id="GO:0008843">
    <property type="term" value="F:endochitinase activity"/>
    <property type="evidence" value="ECO:0007669"/>
    <property type="project" value="UniProtKB-EC"/>
</dbReference>
<evidence type="ECO:0000313" key="6">
    <source>
        <dbReference type="EMBL" id="PZW32558.1"/>
    </source>
</evidence>
<accession>A0A326UA91</accession>
<evidence type="ECO:0000313" key="7">
    <source>
        <dbReference type="Proteomes" id="UP000248806"/>
    </source>
</evidence>
<keyword evidence="7" id="KW-1185">Reference proteome</keyword>
<dbReference type="Proteomes" id="UP000248806">
    <property type="component" value="Unassembled WGS sequence"/>
</dbReference>
<name>A0A326UA91_THEHA</name>
<dbReference type="GO" id="GO:0005576">
    <property type="term" value="C:extracellular region"/>
    <property type="evidence" value="ECO:0007669"/>
    <property type="project" value="TreeGrafter"/>
</dbReference>
<dbReference type="EMBL" id="QKUF01000004">
    <property type="protein sequence ID" value="PZW32558.1"/>
    <property type="molecule type" value="Genomic_DNA"/>
</dbReference>
<evidence type="ECO:0000256" key="4">
    <source>
        <dbReference type="SAM" id="SignalP"/>
    </source>
</evidence>
<reference evidence="6 7" key="1">
    <citation type="submission" date="2018-06" db="EMBL/GenBank/DDBJ databases">
        <title>Genomic Encyclopedia of Archaeal and Bacterial Type Strains, Phase II (KMG-II): from individual species to whole genera.</title>
        <authorList>
            <person name="Goeker M."/>
        </authorList>
    </citation>
    <scope>NUCLEOTIDE SEQUENCE [LARGE SCALE GENOMIC DNA]</scope>
    <source>
        <strain evidence="6 7">ATCC BAA-1881</strain>
    </source>
</reference>
<keyword evidence="2" id="KW-0378">Hydrolase</keyword>
<gene>
    <name evidence="6" type="ORF">EI42_01650</name>
</gene>
<evidence type="ECO:0000256" key="1">
    <source>
        <dbReference type="ARBA" id="ARBA00012729"/>
    </source>
</evidence>
<dbReference type="InterPro" id="IPR017853">
    <property type="entry name" value="GH"/>
</dbReference>
<feature type="domain" description="GH18" evidence="5">
    <location>
        <begin position="42"/>
        <end position="317"/>
    </location>
</feature>
<keyword evidence="4" id="KW-0732">Signal</keyword>
<evidence type="ECO:0000256" key="2">
    <source>
        <dbReference type="ARBA" id="ARBA00022801"/>
    </source>
</evidence>
<dbReference type="RefSeq" id="WP_111320714.1">
    <property type="nucleotide sequence ID" value="NZ_BIFX01000002.1"/>
</dbReference>
<protein>
    <recommendedName>
        <fullName evidence="1">chitinase</fullName>
        <ecNumber evidence="1">3.2.1.14</ecNumber>
    </recommendedName>
</protein>
<organism evidence="6 7">
    <name type="scientific">Thermosporothrix hazakensis</name>
    <dbReference type="NCBI Taxonomy" id="644383"/>
    <lineage>
        <taxon>Bacteria</taxon>
        <taxon>Bacillati</taxon>
        <taxon>Chloroflexota</taxon>
        <taxon>Ktedonobacteria</taxon>
        <taxon>Ktedonobacterales</taxon>
        <taxon>Thermosporotrichaceae</taxon>
        <taxon>Thermosporothrix</taxon>
    </lineage>
</organism>
<dbReference type="SUPFAM" id="SSF51445">
    <property type="entry name" value="(Trans)glycosidases"/>
    <property type="match status" value="1"/>
</dbReference>
<dbReference type="PANTHER" id="PTHR45708">
    <property type="entry name" value="ENDOCHITINASE"/>
    <property type="match status" value="1"/>
</dbReference>
<comment type="caution">
    <text evidence="6">The sequence shown here is derived from an EMBL/GenBank/DDBJ whole genome shotgun (WGS) entry which is preliminary data.</text>
</comment>
<dbReference type="OrthoDB" id="4326650at2"/>
<dbReference type="EC" id="3.2.1.14" evidence="1"/>
<keyword evidence="3" id="KW-0326">Glycosidase</keyword>
<sequence>MFQTRQAGKGMVALALALLMMAFSSFQPRASAATVQAQASTHRVIYYYQTLTDLTPVIQNLNPATGKPYPTHINLGAFHLGPQSDGTLMHLNDYPPDNPIFAKPWQQLKQLQGMGVKLHMLLGGAACCSFQSLFSDWNRLYPVLKQTLQQYHFDGIDLDIEESVALTDVQRLIDQLSADFGSSFAITLAPVASDLTGGGGLSGFDYKDLYNSPQGARIAWFNTQFYSGFGSLSSTSDYDRAVRNGFPADKIVAGMLSNPANGGGYVNIHTAASTVKQLARKYSNFGGVFAWEYFNSLPGGTAHPEQWSILMTQSMNS</sequence>
<dbReference type="Gene3D" id="3.20.20.80">
    <property type="entry name" value="Glycosidases"/>
    <property type="match status" value="1"/>
</dbReference>
<dbReference type="InterPro" id="IPR001579">
    <property type="entry name" value="Glyco_hydro_18_chit_AS"/>
</dbReference>
<dbReference type="InterPro" id="IPR050542">
    <property type="entry name" value="Glycosyl_Hydrlase18_Chitinase"/>
</dbReference>
<evidence type="ECO:0000259" key="5">
    <source>
        <dbReference type="PROSITE" id="PS51910"/>
    </source>
</evidence>
<proteinExistence type="predicted"/>
<dbReference type="PROSITE" id="PS01095">
    <property type="entry name" value="GH18_1"/>
    <property type="match status" value="1"/>
</dbReference>
<dbReference type="PROSITE" id="PS51910">
    <property type="entry name" value="GH18_2"/>
    <property type="match status" value="1"/>
</dbReference>
<dbReference type="PANTHER" id="PTHR45708:SF60">
    <property type="entry name" value="III CHITINASE, PUTATIVE (AFU_ORTHOLOGUE AFUA_5G03850)-RELATED"/>
    <property type="match status" value="1"/>
</dbReference>
<dbReference type="GO" id="GO:0005975">
    <property type="term" value="P:carbohydrate metabolic process"/>
    <property type="evidence" value="ECO:0007669"/>
    <property type="project" value="InterPro"/>
</dbReference>
<dbReference type="InterPro" id="IPR001223">
    <property type="entry name" value="Glyco_hydro18_cat"/>
</dbReference>
<dbReference type="AlphaFoldDB" id="A0A326UA91"/>
<evidence type="ECO:0000256" key="3">
    <source>
        <dbReference type="ARBA" id="ARBA00023295"/>
    </source>
</evidence>